<dbReference type="CDD" id="cd00093">
    <property type="entry name" value="HTH_XRE"/>
    <property type="match status" value="1"/>
</dbReference>
<accession>W4EKF6</accession>
<protein>
    <submittedName>
        <fullName evidence="2">Helix-turn-helix domain-containing protein</fullName>
    </submittedName>
</protein>
<comment type="caution">
    <text evidence="2">The sequence shown here is derived from an EMBL/GenBank/DDBJ whole genome shotgun (WGS) entry which is preliminary data.</text>
</comment>
<dbReference type="InterPro" id="IPR001387">
    <property type="entry name" value="Cro/C1-type_HTH"/>
</dbReference>
<keyword evidence="3" id="KW-1185">Reference proteome</keyword>
<dbReference type="SUPFAM" id="SSF47413">
    <property type="entry name" value="lambda repressor-like DNA-binding domains"/>
    <property type="match status" value="1"/>
</dbReference>
<name>W4EKF6_9BACL</name>
<dbReference type="SMART" id="SM00530">
    <property type="entry name" value="HTH_XRE"/>
    <property type="match status" value="1"/>
</dbReference>
<dbReference type="EMBL" id="ASQA01000042">
    <property type="protein sequence ID" value="ETT81058.1"/>
    <property type="molecule type" value="Genomic_DNA"/>
</dbReference>
<dbReference type="Proteomes" id="UP000019062">
    <property type="component" value="Unassembled WGS sequence"/>
</dbReference>
<dbReference type="RefSeq" id="WP_038190438.1">
    <property type="nucleotide sequence ID" value="NZ_ASQA01000042.1"/>
</dbReference>
<sequence>MKSIANRLRILRENAELSLDVLARDINYPDIQIKAWETDQILPQIEAIKLLAIYFDVAVDWILTGEQI</sequence>
<organism evidence="2 3">
    <name type="scientific">Viridibacillus arenosi FSL R5-213</name>
    <dbReference type="NCBI Taxonomy" id="1227360"/>
    <lineage>
        <taxon>Bacteria</taxon>
        <taxon>Bacillati</taxon>
        <taxon>Bacillota</taxon>
        <taxon>Bacilli</taxon>
        <taxon>Bacillales</taxon>
        <taxon>Caryophanaceae</taxon>
        <taxon>Viridibacillus</taxon>
    </lineage>
</organism>
<evidence type="ECO:0000313" key="2">
    <source>
        <dbReference type="EMBL" id="ETT81058.1"/>
    </source>
</evidence>
<evidence type="ECO:0000313" key="3">
    <source>
        <dbReference type="Proteomes" id="UP000019062"/>
    </source>
</evidence>
<dbReference type="Gene3D" id="1.10.260.40">
    <property type="entry name" value="lambda repressor-like DNA-binding domains"/>
    <property type="match status" value="1"/>
</dbReference>
<dbReference type="Pfam" id="PF01381">
    <property type="entry name" value="HTH_3"/>
    <property type="match status" value="1"/>
</dbReference>
<dbReference type="AlphaFoldDB" id="W4EKF6"/>
<evidence type="ECO:0000259" key="1">
    <source>
        <dbReference type="PROSITE" id="PS50943"/>
    </source>
</evidence>
<feature type="domain" description="HTH cro/C1-type" evidence="1">
    <location>
        <begin position="8"/>
        <end position="62"/>
    </location>
</feature>
<reference evidence="2 3" key="1">
    <citation type="journal article" date="2014" name="BMC Genomics">
        <title>Genomic comparison of sporeforming bacilli isolated from milk.</title>
        <authorList>
            <person name="Moreno Switt A.I."/>
            <person name="Andrus A.D."/>
            <person name="Ranieri M.L."/>
            <person name="Orsi R.H."/>
            <person name="Ivy R."/>
            <person name="den Bakker H.C."/>
            <person name="Martin N.H."/>
            <person name="Wiedmann M."/>
            <person name="Boor K.J."/>
        </authorList>
    </citation>
    <scope>NUCLEOTIDE SEQUENCE [LARGE SCALE GENOMIC DNA]</scope>
    <source>
        <strain evidence="2 3">FSL R5-213</strain>
    </source>
</reference>
<dbReference type="GO" id="GO:0003677">
    <property type="term" value="F:DNA binding"/>
    <property type="evidence" value="ECO:0007669"/>
    <property type="project" value="InterPro"/>
</dbReference>
<proteinExistence type="predicted"/>
<dbReference type="PROSITE" id="PS50943">
    <property type="entry name" value="HTH_CROC1"/>
    <property type="match status" value="1"/>
</dbReference>
<gene>
    <name evidence="2" type="ORF">C176_20169</name>
</gene>
<dbReference type="InterPro" id="IPR010982">
    <property type="entry name" value="Lambda_DNA-bd_dom_sf"/>
</dbReference>